<dbReference type="InterPro" id="IPR028082">
    <property type="entry name" value="Peripla_BP_I"/>
</dbReference>
<evidence type="ECO:0000259" key="5">
    <source>
        <dbReference type="Pfam" id="PF13407"/>
    </source>
</evidence>
<dbReference type="Gene3D" id="3.40.50.2300">
    <property type="match status" value="2"/>
</dbReference>
<keyword evidence="3 4" id="KW-0732">Signal</keyword>
<dbReference type="GO" id="GO:0030313">
    <property type="term" value="C:cell envelope"/>
    <property type="evidence" value="ECO:0007669"/>
    <property type="project" value="UniProtKB-SubCell"/>
</dbReference>
<reference evidence="6 7" key="1">
    <citation type="submission" date="2017-08" db="EMBL/GenBank/DDBJ databases">
        <title>Pleomorphomonas carboxidotrophicus sp. nov., a new mesophilic hydrogenogenic carboxidotroph.</title>
        <authorList>
            <person name="Esquivel-Elizondo S."/>
            <person name="Krajmalnik-Brown R."/>
            <person name="Maldonado J."/>
        </authorList>
    </citation>
    <scope>NUCLEOTIDE SEQUENCE [LARGE SCALE GENOMIC DNA]</scope>
    <source>
        <strain evidence="6 7">SVCO-16</strain>
    </source>
</reference>
<dbReference type="InterPro" id="IPR025997">
    <property type="entry name" value="SBP_2_dom"/>
</dbReference>
<dbReference type="SUPFAM" id="SSF53822">
    <property type="entry name" value="Periplasmic binding protein-like I"/>
    <property type="match status" value="1"/>
</dbReference>
<keyword evidence="7" id="KW-1185">Reference proteome</keyword>
<dbReference type="OrthoDB" id="3837830at2"/>
<proteinExistence type="inferred from homology"/>
<dbReference type="AlphaFoldDB" id="A0A2G9WPI9"/>
<dbReference type="EMBL" id="NQVN01000044">
    <property type="protein sequence ID" value="PIO96232.1"/>
    <property type="molecule type" value="Genomic_DNA"/>
</dbReference>
<evidence type="ECO:0000256" key="2">
    <source>
        <dbReference type="ARBA" id="ARBA00007639"/>
    </source>
</evidence>
<organism evidence="6 7">
    <name type="scientific">Pleomorphomonas carboxyditropha</name>
    <dbReference type="NCBI Taxonomy" id="2023338"/>
    <lineage>
        <taxon>Bacteria</taxon>
        <taxon>Pseudomonadati</taxon>
        <taxon>Pseudomonadota</taxon>
        <taxon>Alphaproteobacteria</taxon>
        <taxon>Hyphomicrobiales</taxon>
        <taxon>Pleomorphomonadaceae</taxon>
        <taxon>Pleomorphomonas</taxon>
    </lineage>
</organism>
<gene>
    <name evidence="6" type="ORF">CJ014_26540</name>
</gene>
<feature type="chain" id="PRO_5013822849" description="Periplasmic binding protein domain-containing protein" evidence="4">
    <location>
        <begin position="37"/>
        <end position="326"/>
    </location>
</feature>
<evidence type="ECO:0000256" key="3">
    <source>
        <dbReference type="ARBA" id="ARBA00022729"/>
    </source>
</evidence>
<evidence type="ECO:0000256" key="4">
    <source>
        <dbReference type="SAM" id="SignalP"/>
    </source>
</evidence>
<evidence type="ECO:0000256" key="1">
    <source>
        <dbReference type="ARBA" id="ARBA00004196"/>
    </source>
</evidence>
<feature type="domain" description="Periplasmic binding protein" evidence="5">
    <location>
        <begin position="42"/>
        <end position="297"/>
    </location>
</feature>
<evidence type="ECO:0000313" key="7">
    <source>
        <dbReference type="Proteomes" id="UP000231070"/>
    </source>
</evidence>
<dbReference type="PANTHER" id="PTHR46847">
    <property type="entry name" value="D-ALLOSE-BINDING PERIPLASMIC PROTEIN-RELATED"/>
    <property type="match status" value="1"/>
</dbReference>
<protein>
    <recommendedName>
        <fullName evidence="5">Periplasmic binding protein domain-containing protein</fullName>
    </recommendedName>
</protein>
<dbReference type="PANTHER" id="PTHR46847:SF1">
    <property type="entry name" value="D-ALLOSE-BINDING PERIPLASMIC PROTEIN-RELATED"/>
    <property type="match status" value="1"/>
</dbReference>
<dbReference type="GO" id="GO:0030246">
    <property type="term" value="F:carbohydrate binding"/>
    <property type="evidence" value="ECO:0007669"/>
    <property type="project" value="UniProtKB-ARBA"/>
</dbReference>
<comment type="subcellular location">
    <subcellularLocation>
        <location evidence="1">Cell envelope</location>
    </subcellularLocation>
</comment>
<dbReference type="CDD" id="cd01536">
    <property type="entry name" value="PBP1_ABC_sugar_binding-like"/>
    <property type="match status" value="1"/>
</dbReference>
<evidence type="ECO:0000313" key="6">
    <source>
        <dbReference type="EMBL" id="PIO96232.1"/>
    </source>
</evidence>
<feature type="signal peptide" evidence="4">
    <location>
        <begin position="1"/>
        <end position="36"/>
    </location>
</feature>
<name>A0A2G9WPI9_9HYPH</name>
<comment type="similarity">
    <text evidence="2">Belongs to the bacterial solute-binding protein 2 family.</text>
</comment>
<dbReference type="Proteomes" id="UP000231070">
    <property type="component" value="Unassembled WGS sequence"/>
</dbReference>
<dbReference type="Pfam" id="PF13407">
    <property type="entry name" value="Peripla_BP_4"/>
    <property type="match status" value="1"/>
</dbReference>
<comment type="caution">
    <text evidence="6">The sequence shown here is derived from an EMBL/GenBank/DDBJ whole genome shotgun (WGS) entry which is preliminary data.</text>
</comment>
<sequence length="326" mass="34677">MGGRYLWEEDMKFRKIVTALLAASAIAAAGLSQAMAADQVKIAIVLKTLSSPWWQMMVAGAQEVAKENDVSLVVLGPPTEEAVEQQINMFQDALSQHPAAMIFAPTQPPTAVNVMQKAKAQNVPVVLVDTPMPEGFDDYATFVGMDNVAIGRAGGEALTKLLKTGDKVLLIEGAPGNPTMTERCNGAEEVLKAAGLEIASRQPAYADREKAYSVTQNVLQSQPDIAAVFAGDYNTQLGAMRALKQVGKDVPNIGVYANDEVLKAILAGDLYGSVHLDSYAIGQMMMKAALDVAAGKEVPKRLFVDATIVTRDNAQAVLDRSASLAN</sequence>
<accession>A0A2G9WPI9</accession>